<keyword evidence="7 9" id="KW-0472">Membrane</keyword>
<dbReference type="SMART" id="SM00304">
    <property type="entry name" value="HAMP"/>
    <property type="match status" value="1"/>
</dbReference>
<comment type="catalytic activity">
    <reaction evidence="1">
        <text>ATP + protein L-histidine = ADP + protein N-phospho-L-histidine.</text>
        <dbReference type="EC" id="2.7.13.3"/>
    </reaction>
</comment>
<protein>
    <recommendedName>
        <fullName evidence="3">histidine kinase</fullName>
        <ecNumber evidence="3">2.7.13.3</ecNumber>
    </recommendedName>
</protein>
<sequence length="245" mass="27171">TDEENKKFEVFKGQLNQYRTLREDVMKLVENNNYTQAEEKYKEISKVRDDMFESIDKIIEINLNSAELSHDDINSIYAKSNMIIAILSIVGLLMAIFIGLLIAKNIAKPLNKIKNLAERLANYDFSTSIAITRVDEFGQTAVALNTAQENVNGLVKIIMENSQDISASSEELSATVEELSSKVETIDTAINNIAASMQESSAASEEISASVEEVDSSANELSQKAMEGSNNSNQFKERATEVKKN</sequence>
<name>M1ZX93_CLOBO</name>
<dbReference type="EMBL" id="AMXI01000683">
    <property type="protein sequence ID" value="EKN41675.1"/>
    <property type="molecule type" value="Genomic_DNA"/>
</dbReference>
<feature type="region of interest" description="Disordered" evidence="8">
    <location>
        <begin position="201"/>
        <end position="245"/>
    </location>
</feature>
<dbReference type="GO" id="GO:0005886">
    <property type="term" value="C:plasma membrane"/>
    <property type="evidence" value="ECO:0007669"/>
    <property type="project" value="TreeGrafter"/>
</dbReference>
<evidence type="ECO:0000256" key="5">
    <source>
        <dbReference type="ARBA" id="ARBA00022679"/>
    </source>
</evidence>
<gene>
    <name evidence="11" type="ORF">CFSAN001627_11713</name>
</gene>
<evidence type="ECO:0000256" key="3">
    <source>
        <dbReference type="ARBA" id="ARBA00012438"/>
    </source>
</evidence>
<keyword evidence="4" id="KW-0597">Phosphoprotein</keyword>
<dbReference type="Pfam" id="PF00672">
    <property type="entry name" value="HAMP"/>
    <property type="match status" value="1"/>
</dbReference>
<dbReference type="AlphaFoldDB" id="M1ZX93"/>
<dbReference type="InterPro" id="IPR003660">
    <property type="entry name" value="HAMP_dom"/>
</dbReference>
<feature type="non-terminal residue" evidence="11">
    <location>
        <position position="1"/>
    </location>
</feature>
<evidence type="ECO:0000256" key="1">
    <source>
        <dbReference type="ARBA" id="ARBA00000085"/>
    </source>
</evidence>
<feature type="non-terminal residue" evidence="11">
    <location>
        <position position="245"/>
    </location>
</feature>
<proteinExistence type="predicted"/>
<reference evidence="11 12" key="1">
    <citation type="submission" date="2012-10" db="EMBL/GenBank/DDBJ databases">
        <authorList>
            <person name="Strain E.A."/>
            <person name="Brown E."/>
            <person name="Allard M.W."/>
            <person name="Gonzalez-Escalona N."/>
            <person name="Timme R."/>
        </authorList>
    </citation>
    <scope>NUCLEOTIDE SEQUENCE [LARGE SCALE GENOMIC DNA]</scope>
    <source>
        <strain evidence="11 12">CFSAN001627</strain>
    </source>
</reference>
<reference evidence="11 12" key="2">
    <citation type="submission" date="2013-03" db="EMBL/GenBank/DDBJ databases">
        <title>Diversity in Clostridium botulinum.</title>
        <authorList>
            <person name="Timme R.E."/>
            <person name="Allard M."/>
            <person name="Luo Y."/>
            <person name="Strain E."/>
            <person name="Gonzalez-Escalona N."/>
            <person name="Brown E."/>
        </authorList>
    </citation>
    <scope>NUCLEOTIDE SEQUENCE [LARGE SCALE GENOMIC DNA]</scope>
    <source>
        <strain evidence="11 12">CFSAN001627</strain>
    </source>
</reference>
<comment type="caution">
    <text evidence="11">The sequence shown here is derived from an EMBL/GenBank/DDBJ whole genome shotgun (WGS) entry which is preliminary data.</text>
</comment>
<evidence type="ECO:0000256" key="6">
    <source>
        <dbReference type="ARBA" id="ARBA00022777"/>
    </source>
</evidence>
<dbReference type="EC" id="2.7.13.3" evidence="3"/>
<dbReference type="PANTHER" id="PTHR45528">
    <property type="entry name" value="SENSOR HISTIDINE KINASE CPXA"/>
    <property type="match status" value="1"/>
</dbReference>
<dbReference type="Gene3D" id="1.10.287.950">
    <property type="entry name" value="Methyl-accepting chemotaxis protein"/>
    <property type="match status" value="1"/>
</dbReference>
<feature type="transmembrane region" description="Helical" evidence="9">
    <location>
        <begin position="82"/>
        <end position="103"/>
    </location>
</feature>
<dbReference type="SUPFAM" id="SSF58104">
    <property type="entry name" value="Methyl-accepting chemotaxis protein (MCP) signaling domain"/>
    <property type="match status" value="1"/>
</dbReference>
<evidence type="ECO:0000256" key="8">
    <source>
        <dbReference type="SAM" id="MobiDB-lite"/>
    </source>
</evidence>
<evidence type="ECO:0000256" key="7">
    <source>
        <dbReference type="ARBA" id="ARBA00023136"/>
    </source>
</evidence>
<evidence type="ECO:0000259" key="10">
    <source>
        <dbReference type="PROSITE" id="PS50885"/>
    </source>
</evidence>
<dbReference type="InterPro" id="IPR024478">
    <property type="entry name" value="HlyB_4HB_MCP"/>
</dbReference>
<evidence type="ECO:0000313" key="11">
    <source>
        <dbReference type="EMBL" id="EKN41675.1"/>
    </source>
</evidence>
<keyword evidence="6" id="KW-0418">Kinase</keyword>
<dbReference type="CDD" id="cd06225">
    <property type="entry name" value="HAMP"/>
    <property type="match status" value="1"/>
</dbReference>
<keyword evidence="9" id="KW-1133">Transmembrane helix</keyword>
<dbReference type="InterPro" id="IPR050398">
    <property type="entry name" value="HssS/ArlS-like"/>
</dbReference>
<dbReference type="GO" id="GO:0000155">
    <property type="term" value="F:phosphorelay sensor kinase activity"/>
    <property type="evidence" value="ECO:0007669"/>
    <property type="project" value="TreeGrafter"/>
</dbReference>
<dbReference type="PANTHER" id="PTHR45528:SF10">
    <property type="entry name" value="METHYL-ACCEPTING CHEMOTAXIS PROTEIN"/>
    <property type="match status" value="1"/>
</dbReference>
<feature type="compositionally biased region" description="Low complexity" evidence="8">
    <location>
        <begin position="201"/>
        <end position="220"/>
    </location>
</feature>
<keyword evidence="5" id="KW-0808">Transferase</keyword>
<dbReference type="Pfam" id="PF12729">
    <property type="entry name" value="4HB_MCP_1"/>
    <property type="match status" value="1"/>
</dbReference>
<evidence type="ECO:0000256" key="2">
    <source>
        <dbReference type="ARBA" id="ARBA00004141"/>
    </source>
</evidence>
<evidence type="ECO:0000256" key="9">
    <source>
        <dbReference type="SAM" id="Phobius"/>
    </source>
</evidence>
<evidence type="ECO:0000313" key="12">
    <source>
        <dbReference type="Proteomes" id="UP000011944"/>
    </source>
</evidence>
<evidence type="ECO:0000256" key="4">
    <source>
        <dbReference type="ARBA" id="ARBA00022553"/>
    </source>
</evidence>
<feature type="domain" description="HAMP" evidence="10">
    <location>
        <begin position="104"/>
        <end position="156"/>
    </location>
</feature>
<comment type="subcellular location">
    <subcellularLocation>
        <location evidence="2">Membrane</location>
        <topology evidence="2">Multi-pass membrane protein</topology>
    </subcellularLocation>
</comment>
<dbReference type="PROSITE" id="PS50885">
    <property type="entry name" value="HAMP"/>
    <property type="match status" value="1"/>
</dbReference>
<dbReference type="Proteomes" id="UP000011944">
    <property type="component" value="Unassembled WGS sequence"/>
</dbReference>
<feature type="compositionally biased region" description="Basic and acidic residues" evidence="8">
    <location>
        <begin position="235"/>
        <end position="245"/>
    </location>
</feature>
<accession>M1ZX93</accession>
<keyword evidence="9" id="KW-0812">Transmembrane</keyword>
<organism evidence="11 12">
    <name type="scientific">Clostridium botulinum CFSAN001627</name>
    <dbReference type="NCBI Taxonomy" id="1232189"/>
    <lineage>
        <taxon>Bacteria</taxon>
        <taxon>Bacillati</taxon>
        <taxon>Bacillota</taxon>
        <taxon>Clostridia</taxon>
        <taxon>Eubacteriales</taxon>
        <taxon>Clostridiaceae</taxon>
        <taxon>Clostridium</taxon>
    </lineage>
</organism>